<dbReference type="RefSeq" id="WP_367722084.1">
    <property type="nucleotide sequence ID" value="NZ_JBFOCI010000001.1"/>
</dbReference>
<sequence>MPSRGATASSLGLLNGGDIGFRLFLTDIAAFVVCFIEETKKNDTFGRVPRLNHAAPLSGRVGLCAA</sequence>
<accession>A0ABV3QVS9</accession>
<name>A0ABV3QVS9_9HYPH</name>
<protein>
    <submittedName>
        <fullName evidence="1">Uncharacterized protein</fullName>
    </submittedName>
</protein>
<proteinExistence type="predicted"/>
<evidence type="ECO:0000313" key="2">
    <source>
        <dbReference type="Proteomes" id="UP001556196"/>
    </source>
</evidence>
<dbReference type="EMBL" id="JBFOCI010000001">
    <property type="protein sequence ID" value="MEW9805033.1"/>
    <property type="molecule type" value="Genomic_DNA"/>
</dbReference>
<dbReference type="Proteomes" id="UP001556196">
    <property type="component" value="Unassembled WGS sequence"/>
</dbReference>
<evidence type="ECO:0000313" key="1">
    <source>
        <dbReference type="EMBL" id="MEW9805033.1"/>
    </source>
</evidence>
<reference evidence="1 2" key="1">
    <citation type="submission" date="2024-06" db="EMBL/GenBank/DDBJ databases">
        <authorList>
            <person name="Tuo L."/>
        </authorList>
    </citation>
    <scope>NUCLEOTIDE SEQUENCE [LARGE SCALE GENOMIC DNA]</scope>
    <source>
        <strain evidence="1 2">ZMM04-5</strain>
    </source>
</reference>
<gene>
    <name evidence="1" type="ORF">ABUE31_03425</name>
</gene>
<keyword evidence="2" id="KW-1185">Reference proteome</keyword>
<organism evidence="1 2">
    <name type="scientific">Mesorhizobium marinum</name>
    <dbReference type="NCBI Taxonomy" id="3228790"/>
    <lineage>
        <taxon>Bacteria</taxon>
        <taxon>Pseudomonadati</taxon>
        <taxon>Pseudomonadota</taxon>
        <taxon>Alphaproteobacteria</taxon>
        <taxon>Hyphomicrobiales</taxon>
        <taxon>Phyllobacteriaceae</taxon>
        <taxon>Mesorhizobium</taxon>
    </lineage>
</organism>
<comment type="caution">
    <text evidence="1">The sequence shown here is derived from an EMBL/GenBank/DDBJ whole genome shotgun (WGS) entry which is preliminary data.</text>
</comment>